<keyword evidence="3 5" id="KW-1133">Transmembrane helix</keyword>
<proteinExistence type="predicted"/>
<protein>
    <submittedName>
        <fullName evidence="6">Uncharacterized protein DUF1656</fullName>
    </submittedName>
</protein>
<dbReference type="AlphaFoldDB" id="A0A561QGF3"/>
<evidence type="ECO:0000256" key="5">
    <source>
        <dbReference type="SAM" id="Phobius"/>
    </source>
</evidence>
<feature type="transmembrane region" description="Helical" evidence="5">
    <location>
        <begin position="6"/>
        <end position="29"/>
    </location>
</feature>
<reference evidence="6 7" key="1">
    <citation type="submission" date="2019-06" db="EMBL/GenBank/DDBJ databases">
        <title>Sorghum-associated microbial communities from plants grown in Nebraska, USA.</title>
        <authorList>
            <person name="Schachtman D."/>
        </authorList>
    </citation>
    <scope>NUCLEOTIDE SEQUENCE [LARGE SCALE GENOMIC DNA]</scope>
    <source>
        <strain evidence="6 7">1225</strain>
    </source>
</reference>
<evidence type="ECO:0000313" key="7">
    <source>
        <dbReference type="Proteomes" id="UP000320653"/>
    </source>
</evidence>
<evidence type="ECO:0000313" key="6">
    <source>
        <dbReference type="EMBL" id="TWF49459.1"/>
    </source>
</evidence>
<sequence>MKPELDIYGVFIPTLALLALAAYLLSIILRRLLDRIGFYKLVWHRPLFDMALLVSLLAGLVEAADKVTL</sequence>
<dbReference type="EMBL" id="VIWP01000008">
    <property type="protein sequence ID" value="TWF49459.1"/>
    <property type="molecule type" value="Genomic_DNA"/>
</dbReference>
<dbReference type="RefSeq" id="WP_145641499.1">
    <property type="nucleotide sequence ID" value="NZ_VIWP01000008.1"/>
</dbReference>
<keyword evidence="2 5" id="KW-0812">Transmembrane</keyword>
<name>A0A561QGF3_9HYPH</name>
<gene>
    <name evidence="6" type="ORF">FHW37_108129</name>
</gene>
<keyword evidence="7" id="KW-1185">Reference proteome</keyword>
<dbReference type="InterPro" id="IPR012451">
    <property type="entry name" value="DUF1656"/>
</dbReference>
<dbReference type="OrthoDB" id="7021192at2"/>
<evidence type="ECO:0000256" key="2">
    <source>
        <dbReference type="ARBA" id="ARBA00022692"/>
    </source>
</evidence>
<keyword evidence="4 5" id="KW-0472">Membrane</keyword>
<organism evidence="6 7">
    <name type="scientific">Neorhizobium alkalisoli</name>
    <dbReference type="NCBI Taxonomy" id="528178"/>
    <lineage>
        <taxon>Bacteria</taxon>
        <taxon>Pseudomonadati</taxon>
        <taxon>Pseudomonadota</taxon>
        <taxon>Alphaproteobacteria</taxon>
        <taxon>Hyphomicrobiales</taxon>
        <taxon>Rhizobiaceae</taxon>
        <taxon>Rhizobium/Agrobacterium group</taxon>
        <taxon>Neorhizobium</taxon>
    </lineage>
</organism>
<evidence type="ECO:0000256" key="4">
    <source>
        <dbReference type="ARBA" id="ARBA00023136"/>
    </source>
</evidence>
<keyword evidence="1" id="KW-1003">Cell membrane</keyword>
<dbReference type="Pfam" id="PF07869">
    <property type="entry name" value="DUF1656"/>
    <property type="match status" value="1"/>
</dbReference>
<evidence type="ECO:0000256" key="1">
    <source>
        <dbReference type="ARBA" id="ARBA00022475"/>
    </source>
</evidence>
<dbReference type="Proteomes" id="UP000320653">
    <property type="component" value="Unassembled WGS sequence"/>
</dbReference>
<evidence type="ECO:0000256" key="3">
    <source>
        <dbReference type="ARBA" id="ARBA00022989"/>
    </source>
</evidence>
<accession>A0A561QGF3</accession>
<comment type="caution">
    <text evidence="6">The sequence shown here is derived from an EMBL/GenBank/DDBJ whole genome shotgun (WGS) entry which is preliminary data.</text>
</comment>